<protein>
    <recommendedName>
        <fullName evidence="2">DUF2154 domain-containing protein</fullName>
    </recommendedName>
</protein>
<gene>
    <name evidence="3" type="ORF">GCM10023188_16520</name>
</gene>
<feature type="domain" description="DUF2154" evidence="2">
    <location>
        <begin position="34"/>
        <end position="122"/>
    </location>
</feature>
<dbReference type="RefSeq" id="WP_345158235.1">
    <property type="nucleotide sequence ID" value="NZ_BAABHC010000006.1"/>
</dbReference>
<organism evidence="3 4">
    <name type="scientific">Pontibacter saemangeumensis</name>
    <dbReference type="NCBI Taxonomy" id="1084525"/>
    <lineage>
        <taxon>Bacteria</taxon>
        <taxon>Pseudomonadati</taxon>
        <taxon>Bacteroidota</taxon>
        <taxon>Cytophagia</taxon>
        <taxon>Cytophagales</taxon>
        <taxon>Hymenobacteraceae</taxon>
        <taxon>Pontibacter</taxon>
    </lineage>
</organism>
<sequence length="251" mass="26768">MKKITVFGLLLFFPLQALLAQQEFVFKKTTSASGAKKGTVTLEIPAGELQVNADGTSLMDAQVQYTKASWLPVFASNNSKTEPEVSIRQKEMSDNNGKDVKNEWNINLSKTTPLDLYIKMGAGKSTLDLQNSHVNKLTMDAGAVGSDIDLRGSKVSDVTVNAGVGEVNLDLRGKWDHDVDVDVSGGIGDVRIRVPKGTGVRVKSSGLGSRNMKGLHQEGNAYVNAALGKSKHVIDITVAGGLGSISVLQDE</sequence>
<evidence type="ECO:0000313" key="3">
    <source>
        <dbReference type="EMBL" id="GAA4430169.1"/>
    </source>
</evidence>
<keyword evidence="4" id="KW-1185">Reference proteome</keyword>
<accession>A0ABP8LI48</accession>
<evidence type="ECO:0000259" key="2">
    <source>
        <dbReference type="Pfam" id="PF17115"/>
    </source>
</evidence>
<evidence type="ECO:0000256" key="1">
    <source>
        <dbReference type="SAM" id="SignalP"/>
    </source>
</evidence>
<feature type="signal peptide" evidence="1">
    <location>
        <begin position="1"/>
        <end position="19"/>
    </location>
</feature>
<name>A0ABP8LI48_9BACT</name>
<comment type="caution">
    <text evidence="3">The sequence shown here is derived from an EMBL/GenBank/DDBJ whole genome shotgun (WGS) entry which is preliminary data.</text>
</comment>
<dbReference type="Pfam" id="PF17115">
    <property type="entry name" value="Toast_rack_N"/>
    <property type="match status" value="1"/>
</dbReference>
<evidence type="ECO:0000313" key="4">
    <source>
        <dbReference type="Proteomes" id="UP001500552"/>
    </source>
</evidence>
<feature type="chain" id="PRO_5046257135" description="DUF2154 domain-containing protein" evidence="1">
    <location>
        <begin position="20"/>
        <end position="251"/>
    </location>
</feature>
<reference evidence="4" key="1">
    <citation type="journal article" date="2019" name="Int. J. Syst. Evol. Microbiol.">
        <title>The Global Catalogue of Microorganisms (GCM) 10K type strain sequencing project: providing services to taxonomists for standard genome sequencing and annotation.</title>
        <authorList>
            <consortium name="The Broad Institute Genomics Platform"/>
            <consortium name="The Broad Institute Genome Sequencing Center for Infectious Disease"/>
            <person name="Wu L."/>
            <person name="Ma J."/>
        </authorList>
    </citation>
    <scope>NUCLEOTIDE SEQUENCE [LARGE SCALE GENOMIC DNA]</scope>
    <source>
        <strain evidence="4">JCM 17926</strain>
    </source>
</reference>
<dbReference type="Proteomes" id="UP001500552">
    <property type="component" value="Unassembled WGS sequence"/>
</dbReference>
<dbReference type="InterPro" id="IPR031346">
    <property type="entry name" value="DUF2154_N"/>
</dbReference>
<dbReference type="EMBL" id="BAABHC010000006">
    <property type="protein sequence ID" value="GAA4430169.1"/>
    <property type="molecule type" value="Genomic_DNA"/>
</dbReference>
<keyword evidence="1" id="KW-0732">Signal</keyword>
<proteinExistence type="predicted"/>